<gene>
    <name evidence="5" type="ORF">UFOVP28_65</name>
</gene>
<dbReference type="InterPro" id="IPR003959">
    <property type="entry name" value="ATPase_AAA_core"/>
</dbReference>
<evidence type="ECO:0000256" key="1">
    <source>
        <dbReference type="ARBA" id="ARBA00004167"/>
    </source>
</evidence>
<proteinExistence type="inferred from homology"/>
<evidence type="ECO:0000259" key="3">
    <source>
        <dbReference type="SMART" id="SM00382"/>
    </source>
</evidence>
<dbReference type="GO" id="GO:0016887">
    <property type="term" value="F:ATP hydrolysis activity"/>
    <property type="evidence" value="ECO:0007669"/>
    <property type="project" value="InterPro"/>
</dbReference>
<reference evidence="5" key="1">
    <citation type="submission" date="2020-04" db="EMBL/GenBank/DDBJ databases">
        <authorList>
            <person name="Chiriac C."/>
            <person name="Salcher M."/>
            <person name="Ghai R."/>
            <person name="Kavagutti S V."/>
        </authorList>
    </citation>
    <scope>NUCLEOTIDE SEQUENCE</scope>
</reference>
<organism evidence="5">
    <name type="scientific">uncultured Caudovirales phage</name>
    <dbReference type="NCBI Taxonomy" id="2100421"/>
    <lineage>
        <taxon>Viruses</taxon>
        <taxon>Duplodnaviria</taxon>
        <taxon>Heunggongvirae</taxon>
        <taxon>Uroviricota</taxon>
        <taxon>Caudoviricetes</taxon>
        <taxon>Peduoviridae</taxon>
        <taxon>Maltschvirus</taxon>
        <taxon>Maltschvirus maltsch</taxon>
    </lineage>
</organism>
<evidence type="ECO:0000313" key="5">
    <source>
        <dbReference type="EMBL" id="CAB4122892.1"/>
    </source>
</evidence>
<dbReference type="SMART" id="SM01024">
    <property type="entry name" value="BCS1_N"/>
    <property type="match status" value="1"/>
</dbReference>
<dbReference type="InterPro" id="IPR050747">
    <property type="entry name" value="Mitochondrial_chaperone_BCS1"/>
</dbReference>
<evidence type="ECO:0000259" key="4">
    <source>
        <dbReference type="SMART" id="SM01024"/>
    </source>
</evidence>
<name>A0A6J5KP08_9CAUD</name>
<dbReference type="GO" id="GO:0005524">
    <property type="term" value="F:ATP binding"/>
    <property type="evidence" value="ECO:0007669"/>
    <property type="project" value="InterPro"/>
</dbReference>
<accession>A0A6J5KP08</accession>
<dbReference type="Pfam" id="PF08740">
    <property type="entry name" value="BCS1_N"/>
    <property type="match status" value="1"/>
</dbReference>
<dbReference type="SUPFAM" id="SSF52540">
    <property type="entry name" value="P-loop containing nucleoside triphosphate hydrolases"/>
    <property type="match status" value="1"/>
</dbReference>
<dbReference type="Gene3D" id="3.40.50.300">
    <property type="entry name" value="P-loop containing nucleotide triphosphate hydrolases"/>
    <property type="match status" value="1"/>
</dbReference>
<dbReference type="GO" id="GO:0016020">
    <property type="term" value="C:membrane"/>
    <property type="evidence" value="ECO:0007669"/>
    <property type="project" value="UniProtKB-SubCell"/>
</dbReference>
<dbReference type="EMBL" id="LR796165">
    <property type="protein sequence ID" value="CAB4122892.1"/>
    <property type="molecule type" value="Genomic_DNA"/>
</dbReference>
<dbReference type="InterPro" id="IPR003960">
    <property type="entry name" value="ATPase_AAA_CS"/>
</dbReference>
<dbReference type="PANTHER" id="PTHR23070">
    <property type="entry name" value="BCS1 AAA-TYPE ATPASE"/>
    <property type="match status" value="1"/>
</dbReference>
<protein>
    <submittedName>
        <fullName evidence="5">AAA domain containing protein</fullName>
    </submittedName>
</protein>
<comment type="subcellular location">
    <subcellularLocation>
        <location evidence="1">Membrane</location>
        <topology evidence="1">Single-pass membrane protein</topology>
    </subcellularLocation>
</comment>
<feature type="domain" description="AAA+ ATPase" evidence="3">
    <location>
        <begin position="233"/>
        <end position="362"/>
    </location>
</feature>
<feature type="domain" description="BCS1 N-terminal" evidence="4">
    <location>
        <begin position="18"/>
        <end position="202"/>
    </location>
</feature>
<dbReference type="InterPro" id="IPR014851">
    <property type="entry name" value="BCS1_N"/>
</dbReference>
<dbReference type="SMART" id="SM00382">
    <property type="entry name" value="AAA"/>
    <property type="match status" value="1"/>
</dbReference>
<evidence type="ECO:0000256" key="2">
    <source>
        <dbReference type="ARBA" id="ARBA00007448"/>
    </source>
</evidence>
<comment type="similarity">
    <text evidence="2">Belongs to the AAA ATPase family. BCS1 subfamily.</text>
</comment>
<dbReference type="InterPro" id="IPR003593">
    <property type="entry name" value="AAA+_ATPase"/>
</dbReference>
<sequence>MALVEQLIHEVGKNQFFVGAGAAGAMGYVLMQLRSIPRQIFHGITDQFTVHLTVRGEDIAASDVHEWLGDQASMRKSRKLAIDTKWVEASTGGRSRFGMNTTQRSSIVAGPGTNYVWYKKRLLRVHVSESNSGSDERSSTSYSARVLTTTISTWGRSRWIFDQMMADIAAMKDESLMVSVFVWRDGSYEKAASKAPRPLSTMFIDEELKKEIVADATNFYENKKWWNERAIPHRRGYLLDGPPGTGKSSFIFSLASELKRPIFVINPTNMTDVTLGEAMAQCRGGIVVMEDIDGAEISSQRSEDKSDSKGFLSLSGLLNAIDGLSASEERILVLTSNRPEVLDAALTRPGRIDRKFHIGYLSHDLANAMTELFLGDTNFFDEHVAPIMETRKLSGAELQNILLEEIHRIQLSEDDQQLGSSAPPL</sequence>
<dbReference type="InterPro" id="IPR027417">
    <property type="entry name" value="P-loop_NTPase"/>
</dbReference>
<dbReference type="Pfam" id="PF00004">
    <property type="entry name" value="AAA"/>
    <property type="match status" value="1"/>
</dbReference>
<dbReference type="PROSITE" id="PS00674">
    <property type="entry name" value="AAA"/>
    <property type="match status" value="1"/>
</dbReference>